<accession>A0AAD7YHQ7</accession>
<dbReference type="Proteomes" id="UP001231518">
    <property type="component" value="Chromosome 24"/>
</dbReference>
<dbReference type="EMBL" id="JARGEI010000018">
    <property type="protein sequence ID" value="KAJ8715732.1"/>
    <property type="molecule type" value="Genomic_DNA"/>
</dbReference>
<sequence length="290" mass="33822">MRPRYLNSDPIENFFGQMRAYNFRNTNPDCHAFKSTFKSLLITRFIKFHSDSYNCEEDSGKQLLKLKSLFNTEQTDSESLHTSVSLADSELVCSPESSELSTWVETESIQSSARQERLHTHSRAFTAGWVIRKILQKIKCLHCEENLTSRESSYDKNTVNNWISFREFKSIKQKKLTYPSENAVIFFGNIMEEANKYLESQPERRSVIKNIKNHIKSKYLFDFINCELHKDAVSECFLGLTLRLAVFNWCNIINKILKGTDVFRLANKTLPQMQAKALNKFKSKLKNKKK</sequence>
<dbReference type="AlphaFoldDB" id="A0AAD7YHQ7"/>
<name>A0AAD7YHQ7_MYTSE</name>
<organism evidence="1 2">
    <name type="scientific">Mythimna separata</name>
    <name type="common">Oriental armyworm</name>
    <name type="synonym">Pseudaletia separata</name>
    <dbReference type="NCBI Taxonomy" id="271217"/>
    <lineage>
        <taxon>Eukaryota</taxon>
        <taxon>Metazoa</taxon>
        <taxon>Ecdysozoa</taxon>
        <taxon>Arthropoda</taxon>
        <taxon>Hexapoda</taxon>
        <taxon>Insecta</taxon>
        <taxon>Pterygota</taxon>
        <taxon>Neoptera</taxon>
        <taxon>Endopterygota</taxon>
        <taxon>Lepidoptera</taxon>
        <taxon>Glossata</taxon>
        <taxon>Ditrysia</taxon>
        <taxon>Noctuoidea</taxon>
        <taxon>Noctuidae</taxon>
        <taxon>Noctuinae</taxon>
        <taxon>Hadenini</taxon>
        <taxon>Mythimna</taxon>
    </lineage>
</organism>
<dbReference type="PANTHER" id="PTHR47577:SF2">
    <property type="entry name" value="THAP DOMAIN CONTAINING 9"/>
    <property type="match status" value="1"/>
</dbReference>
<protein>
    <recommendedName>
        <fullName evidence="3">Transposable element P transposase</fullName>
    </recommendedName>
</protein>
<evidence type="ECO:0000313" key="1">
    <source>
        <dbReference type="EMBL" id="KAJ8715732.1"/>
    </source>
</evidence>
<evidence type="ECO:0000313" key="2">
    <source>
        <dbReference type="Proteomes" id="UP001231518"/>
    </source>
</evidence>
<proteinExistence type="predicted"/>
<dbReference type="PANTHER" id="PTHR47577">
    <property type="entry name" value="THAP DOMAIN-CONTAINING PROTEIN 6"/>
    <property type="match status" value="1"/>
</dbReference>
<keyword evidence="2" id="KW-1185">Reference proteome</keyword>
<comment type="caution">
    <text evidence="1">The sequence shown here is derived from an EMBL/GenBank/DDBJ whole genome shotgun (WGS) entry which is preliminary data.</text>
</comment>
<gene>
    <name evidence="1" type="ORF">PYW07_010214</name>
</gene>
<evidence type="ECO:0008006" key="3">
    <source>
        <dbReference type="Google" id="ProtNLM"/>
    </source>
</evidence>
<reference evidence="1" key="1">
    <citation type="submission" date="2023-03" db="EMBL/GenBank/DDBJ databases">
        <title>Chromosome-level genomes of two armyworms, Mythimna separata and Mythimna loreyi, provide insights into the biosynthesis and reception of sex pheromones.</title>
        <authorList>
            <person name="Zhao H."/>
        </authorList>
    </citation>
    <scope>NUCLEOTIDE SEQUENCE</scope>
    <source>
        <strain evidence="1">BeijingLab</strain>
        <tissue evidence="1">Pupa</tissue>
    </source>
</reference>